<keyword evidence="4" id="KW-1185">Reference proteome</keyword>
<reference evidence="3 4" key="1">
    <citation type="submission" date="2018-07" db="EMBL/GenBank/DDBJ databases">
        <title>Leeuwenhoekiella genomics.</title>
        <authorList>
            <person name="Tahon G."/>
            <person name="Willems A."/>
        </authorList>
    </citation>
    <scope>NUCLEOTIDE SEQUENCE [LARGE SCALE GENOMIC DNA]</scope>
    <source>
        <strain evidence="3 4">LMG 29608</strain>
    </source>
</reference>
<gene>
    <name evidence="3" type="ORF">DSM02_690</name>
</gene>
<dbReference type="PROSITE" id="PS51257">
    <property type="entry name" value="PROKAR_LIPOPROTEIN"/>
    <property type="match status" value="1"/>
</dbReference>
<dbReference type="Pfam" id="PF20736">
    <property type="entry name" value="Glyco_hydro127M"/>
    <property type="match status" value="1"/>
</dbReference>
<dbReference type="InterPro" id="IPR049046">
    <property type="entry name" value="Beta-AFase-like_GH127_middle"/>
</dbReference>
<dbReference type="OrthoDB" id="9757939at2"/>
<dbReference type="GO" id="GO:0005975">
    <property type="term" value="P:carbohydrate metabolic process"/>
    <property type="evidence" value="ECO:0007669"/>
    <property type="project" value="InterPro"/>
</dbReference>
<evidence type="ECO:0000259" key="2">
    <source>
        <dbReference type="Pfam" id="PF20736"/>
    </source>
</evidence>
<dbReference type="InterPro" id="IPR012878">
    <property type="entry name" value="Beta-AFase-like_GH127_cat"/>
</dbReference>
<dbReference type="PANTHER" id="PTHR31151:SF0">
    <property type="entry name" value="PROLINE-TRNA LIGASE (DUF1680)"/>
    <property type="match status" value="1"/>
</dbReference>
<accession>A0A4Q0PF83</accession>
<proteinExistence type="predicted"/>
<protein>
    <submittedName>
        <fullName evidence="3">DUF1680 family protein</fullName>
    </submittedName>
</protein>
<name>A0A4Q0PF83_9FLAO</name>
<dbReference type="InterPro" id="IPR008928">
    <property type="entry name" value="6-hairpin_glycosidase_sf"/>
</dbReference>
<dbReference type="EMBL" id="QOVK01000002">
    <property type="protein sequence ID" value="RXG25524.1"/>
    <property type="molecule type" value="Genomic_DNA"/>
</dbReference>
<dbReference type="RefSeq" id="WP_128764349.1">
    <property type="nucleotide sequence ID" value="NZ_JBHUOO010000018.1"/>
</dbReference>
<dbReference type="SUPFAM" id="SSF48208">
    <property type="entry name" value="Six-hairpin glycosidases"/>
    <property type="match status" value="1"/>
</dbReference>
<sequence length="723" mass="82047">MQKLKCLAVIAGCLFMISCDNFKEHKLEISTVVVPSVASTNANYVSNRTPLTPSPLIKLPLGAIKPGSWLKESLQRQADGLMGNLGEISAWLQKEDNAWLSEDGTGSWGWEEVPYWLKGYANTGYILQDSLMIKESQIWFEAALKSQREDGNFGPKMVSDRDGSQDFWSNMIMLYCLQSYYEATQDQRVIDLMTNYFKYQNSVPDDKMLSGVHYWQTLRGGDNLYSVIWLYNRTGDKFLLDLAEKIHRTNADWTKHDNSLDEIHNHKETRDGSEFPEWYSKLIDWHNVNVAQGFREPAQYYQLSKNKEDLKATYDDFKIIREYFGQVPGGMFGSDENARPGYSDPRQGVETCGMVEQMNSDEHLLRITGDIFWADHAEEVAFNTYPAALMPDFRSLRYITSPNMVMNDDQDHSPGIANSGPFLMMNPFSSRCCQHNHGQGWAYFTENLFMATPDNGLAAVLYAAGSVTAKVNAGKEVTITNDSNYPFTESLDFTVNTSKPVKFPLYFRIPAWAKDASVALNGNELEANPSANTYLRINREWNDGDKITLTLPKELSLRTWEANNNSVSLDYGPLTFSLKIDEEYSKEDSAQTAIWDSKWQKDAEVSKWPSYEIHPASPWNYGLILDKNNLEDSFTIETKSWPDDDYPFTVDAAPLVIKAKGKRIPQWTIDQYGLAGELQQSPVKSEESSETIELIPMGAARLRISAFPVIGEDDNATVWNITK</sequence>
<evidence type="ECO:0000313" key="3">
    <source>
        <dbReference type="EMBL" id="RXG25524.1"/>
    </source>
</evidence>
<dbReference type="Proteomes" id="UP000289859">
    <property type="component" value="Unassembled WGS sequence"/>
</dbReference>
<feature type="domain" description="Non-reducing end beta-L-arabinofuranosidase-like GH127 middle" evidence="2">
    <location>
        <begin position="457"/>
        <end position="552"/>
    </location>
</feature>
<dbReference type="Pfam" id="PF07944">
    <property type="entry name" value="Beta-AFase-like_GH127_cat"/>
    <property type="match status" value="1"/>
</dbReference>
<evidence type="ECO:0000313" key="4">
    <source>
        <dbReference type="Proteomes" id="UP000289859"/>
    </source>
</evidence>
<feature type="domain" description="Non-reducing end beta-L-arabinofuranosidase-like GH127 catalytic" evidence="1">
    <location>
        <begin position="112"/>
        <end position="445"/>
    </location>
</feature>
<comment type="caution">
    <text evidence="3">The sequence shown here is derived from an EMBL/GenBank/DDBJ whole genome shotgun (WGS) entry which is preliminary data.</text>
</comment>
<organism evidence="3 4">
    <name type="scientific">Leeuwenhoekiella polynyae</name>
    <dbReference type="NCBI Taxonomy" id="1550906"/>
    <lineage>
        <taxon>Bacteria</taxon>
        <taxon>Pseudomonadati</taxon>
        <taxon>Bacteroidota</taxon>
        <taxon>Flavobacteriia</taxon>
        <taxon>Flavobacteriales</taxon>
        <taxon>Flavobacteriaceae</taxon>
        <taxon>Leeuwenhoekiella</taxon>
    </lineage>
</organism>
<dbReference type="AlphaFoldDB" id="A0A4Q0PF83"/>
<evidence type="ECO:0000259" key="1">
    <source>
        <dbReference type="Pfam" id="PF07944"/>
    </source>
</evidence>
<dbReference type="PANTHER" id="PTHR31151">
    <property type="entry name" value="PROLINE-TRNA LIGASE (DUF1680)"/>
    <property type="match status" value="1"/>
</dbReference>